<sequence>MDGHSRKRTHHRSWDGRGHLLRGRWSGHFRRKHGCSQRPGREAGKQGAAASRRDGTGSRLGTRTSVRLCSADGGIGLERVSERAHVEWMDGWMDGWMDVLHSPGYA</sequence>
<evidence type="ECO:0000313" key="3">
    <source>
        <dbReference type="Proteomes" id="UP000027002"/>
    </source>
</evidence>
<dbReference type="Proteomes" id="UP000027002">
    <property type="component" value="Chromosome 2"/>
</dbReference>
<dbReference type="GeneID" id="66063446"/>
<feature type="region of interest" description="Disordered" evidence="1">
    <location>
        <begin position="1"/>
        <end position="65"/>
    </location>
</feature>
<reference evidence="2" key="1">
    <citation type="submission" date="2020-03" db="EMBL/GenBank/DDBJ databases">
        <title>A mixture of massive structural variations and highly conserved coding sequences in Ustilaginoidea virens genome.</title>
        <authorList>
            <person name="Zhang K."/>
            <person name="Zhao Z."/>
            <person name="Zhang Z."/>
            <person name="Li Y."/>
            <person name="Hsiang T."/>
            <person name="Sun W."/>
        </authorList>
    </citation>
    <scope>NUCLEOTIDE SEQUENCE</scope>
    <source>
        <strain evidence="2">UV-8b</strain>
    </source>
</reference>
<dbReference type="EMBL" id="CP072754">
    <property type="protein sequence ID" value="QUC18427.1"/>
    <property type="molecule type" value="Genomic_DNA"/>
</dbReference>
<gene>
    <name evidence="2" type="ORF">UV8b_02668</name>
</gene>
<organism evidence="2 3">
    <name type="scientific">Ustilaginoidea virens</name>
    <name type="common">Rice false smut fungus</name>
    <name type="synonym">Villosiclava virens</name>
    <dbReference type="NCBI Taxonomy" id="1159556"/>
    <lineage>
        <taxon>Eukaryota</taxon>
        <taxon>Fungi</taxon>
        <taxon>Dikarya</taxon>
        <taxon>Ascomycota</taxon>
        <taxon>Pezizomycotina</taxon>
        <taxon>Sordariomycetes</taxon>
        <taxon>Hypocreomycetidae</taxon>
        <taxon>Hypocreales</taxon>
        <taxon>Clavicipitaceae</taxon>
        <taxon>Ustilaginoidea</taxon>
    </lineage>
</organism>
<evidence type="ECO:0000313" key="2">
    <source>
        <dbReference type="EMBL" id="QUC18427.1"/>
    </source>
</evidence>
<feature type="compositionally biased region" description="Basic residues" evidence="1">
    <location>
        <begin position="1"/>
        <end position="11"/>
    </location>
</feature>
<keyword evidence="3" id="KW-1185">Reference proteome</keyword>
<evidence type="ECO:0000256" key="1">
    <source>
        <dbReference type="SAM" id="MobiDB-lite"/>
    </source>
</evidence>
<protein>
    <submittedName>
        <fullName evidence="2">Uncharacterized protein</fullName>
    </submittedName>
</protein>
<name>A0A8E5MGC1_USTVR</name>
<proteinExistence type="predicted"/>
<dbReference type="KEGG" id="uvi:66063446"/>
<dbReference type="RefSeq" id="XP_042996100.1">
    <property type="nucleotide sequence ID" value="XM_043140166.1"/>
</dbReference>
<feature type="compositionally biased region" description="Basic residues" evidence="1">
    <location>
        <begin position="19"/>
        <end position="35"/>
    </location>
</feature>
<accession>A0A8E5MGC1</accession>
<dbReference type="AlphaFoldDB" id="A0A8E5MGC1"/>